<protein>
    <recommendedName>
        <fullName evidence="3">VTT domain-containing protein</fullName>
    </recommendedName>
</protein>
<feature type="transmembrane region" description="Helical" evidence="2">
    <location>
        <begin position="103"/>
        <end position="121"/>
    </location>
</feature>
<gene>
    <name evidence="4" type="ORF">DL897_08555</name>
</gene>
<feature type="domain" description="VTT" evidence="3">
    <location>
        <begin position="29"/>
        <end position="155"/>
    </location>
</feature>
<feature type="transmembrane region" description="Helical" evidence="2">
    <location>
        <begin position="15"/>
        <end position="37"/>
    </location>
</feature>
<evidence type="ECO:0000313" key="5">
    <source>
        <dbReference type="Proteomes" id="UP000251213"/>
    </source>
</evidence>
<feature type="transmembrane region" description="Helical" evidence="2">
    <location>
        <begin position="133"/>
        <end position="155"/>
    </location>
</feature>
<dbReference type="AlphaFoldDB" id="A0A364K5H9"/>
<keyword evidence="2" id="KW-1133">Transmembrane helix</keyword>
<organism evidence="4 5">
    <name type="scientific">Thermoflavimicrobium daqui</name>
    <dbReference type="NCBI Taxonomy" id="2137476"/>
    <lineage>
        <taxon>Bacteria</taxon>
        <taxon>Bacillati</taxon>
        <taxon>Bacillota</taxon>
        <taxon>Bacilli</taxon>
        <taxon>Bacillales</taxon>
        <taxon>Thermoactinomycetaceae</taxon>
        <taxon>Thermoflavimicrobium</taxon>
    </lineage>
</organism>
<dbReference type="InterPro" id="IPR051311">
    <property type="entry name" value="DedA_domain"/>
</dbReference>
<dbReference type="RefSeq" id="WP_113658983.1">
    <property type="nucleotide sequence ID" value="NZ_KZ845666.1"/>
</dbReference>
<dbReference type="GO" id="GO:0005886">
    <property type="term" value="C:plasma membrane"/>
    <property type="evidence" value="ECO:0007669"/>
    <property type="project" value="TreeGrafter"/>
</dbReference>
<keyword evidence="2" id="KW-0812">Transmembrane</keyword>
<dbReference type="Proteomes" id="UP000251213">
    <property type="component" value="Unassembled WGS sequence"/>
</dbReference>
<comment type="similarity">
    <text evidence="1">Belongs to the DedA family.</text>
</comment>
<dbReference type="OrthoDB" id="9813426at2"/>
<evidence type="ECO:0000313" key="4">
    <source>
        <dbReference type="EMBL" id="RAL24612.1"/>
    </source>
</evidence>
<reference evidence="4 5" key="1">
    <citation type="submission" date="2018-06" db="EMBL/GenBank/DDBJ databases">
        <title>Thermoflavimicrobium daqus sp. nov., a thermophilic microbe isolated from Moutai-flavour Daqu.</title>
        <authorList>
            <person name="Wang X."/>
            <person name="Zhou H."/>
        </authorList>
    </citation>
    <scope>NUCLEOTIDE SEQUENCE [LARGE SCALE GENOMIC DNA]</scope>
    <source>
        <strain evidence="4 5">FBKL4.011</strain>
    </source>
</reference>
<name>A0A364K5H9_9BACL</name>
<dbReference type="EMBL" id="QJKK01000004">
    <property type="protein sequence ID" value="RAL24612.1"/>
    <property type="molecule type" value="Genomic_DNA"/>
</dbReference>
<keyword evidence="2" id="KW-0472">Membrane</keyword>
<comment type="caution">
    <text evidence="4">The sequence shown here is derived from an EMBL/GenBank/DDBJ whole genome shotgun (WGS) entry which is preliminary data.</text>
</comment>
<evidence type="ECO:0000259" key="3">
    <source>
        <dbReference type="Pfam" id="PF09335"/>
    </source>
</evidence>
<sequence>MKDLIMSLLEWLMDLGYFGIMLGLMVEVIPSEIVLAYGGFLVYKGEITFVGAVIAGTIGGVLAQLFLYWLGYYGGRPFLEKYGKFILIRKNHLDLAESWFQRYGTGVIFGARFIPVVRHAISIPAGIAKMGWLRFTILTTLAVIPWSIAFIYLGQKLGTHWNEIDEVAGPYTTKIAIGIGILLILYFLYNWFQKRKKEKQKPFYNRY</sequence>
<accession>A0A364K5H9</accession>
<proteinExistence type="inferred from homology"/>
<dbReference type="InterPro" id="IPR032816">
    <property type="entry name" value="VTT_dom"/>
</dbReference>
<reference evidence="4 5" key="2">
    <citation type="submission" date="2018-06" db="EMBL/GenBank/DDBJ databases">
        <authorList>
            <person name="Zhirakovskaya E."/>
        </authorList>
    </citation>
    <scope>NUCLEOTIDE SEQUENCE [LARGE SCALE GENOMIC DNA]</scope>
    <source>
        <strain evidence="4 5">FBKL4.011</strain>
    </source>
</reference>
<dbReference type="PANTHER" id="PTHR42709">
    <property type="entry name" value="ALKALINE PHOSPHATASE LIKE PROTEIN"/>
    <property type="match status" value="1"/>
</dbReference>
<evidence type="ECO:0000256" key="2">
    <source>
        <dbReference type="SAM" id="Phobius"/>
    </source>
</evidence>
<dbReference type="PANTHER" id="PTHR42709:SF8">
    <property type="entry name" value="UNDECAPRENYL PHOSPHATE TRANSPORTER A"/>
    <property type="match status" value="1"/>
</dbReference>
<evidence type="ECO:0000256" key="1">
    <source>
        <dbReference type="ARBA" id="ARBA00010792"/>
    </source>
</evidence>
<dbReference type="Pfam" id="PF09335">
    <property type="entry name" value="VTT_dom"/>
    <property type="match status" value="1"/>
</dbReference>
<feature type="transmembrane region" description="Helical" evidence="2">
    <location>
        <begin position="175"/>
        <end position="192"/>
    </location>
</feature>
<feature type="transmembrane region" description="Helical" evidence="2">
    <location>
        <begin position="49"/>
        <end position="70"/>
    </location>
</feature>
<keyword evidence="5" id="KW-1185">Reference proteome</keyword>